<proteinExistence type="predicted"/>
<evidence type="ECO:0000313" key="2">
    <source>
        <dbReference type="Proteomes" id="UP000234681"/>
    </source>
</evidence>
<evidence type="ECO:0000313" key="1">
    <source>
        <dbReference type="EMBL" id="EDM01349.1"/>
    </source>
</evidence>
<name>A6II50_RAT</name>
<accession>A6II50</accession>
<organism evidence="1 2">
    <name type="scientific">Rattus norvegicus</name>
    <name type="common">Rat</name>
    <dbReference type="NCBI Taxonomy" id="10116"/>
    <lineage>
        <taxon>Eukaryota</taxon>
        <taxon>Metazoa</taxon>
        <taxon>Chordata</taxon>
        <taxon>Craniata</taxon>
        <taxon>Vertebrata</taxon>
        <taxon>Euteleostomi</taxon>
        <taxon>Mammalia</taxon>
        <taxon>Eutheria</taxon>
        <taxon>Euarchontoglires</taxon>
        <taxon>Glires</taxon>
        <taxon>Rodentia</taxon>
        <taxon>Myomorpha</taxon>
        <taxon>Muroidea</taxon>
        <taxon>Muridae</taxon>
        <taxon>Murinae</taxon>
        <taxon>Rattus</taxon>
    </lineage>
</organism>
<protein>
    <submittedName>
        <fullName evidence="1">RCG63405, isoform CRA_b</fullName>
    </submittedName>
</protein>
<dbReference type="AlphaFoldDB" id="A6II50"/>
<gene>
    <name evidence="1" type="ORF">rCG_63405</name>
</gene>
<dbReference type="Proteomes" id="UP000234681">
    <property type="component" value="Chromosome 2"/>
</dbReference>
<sequence length="40" mass="4753">MLQEISNCQTVDIQKKNFFWFFFFVAGGRTQGLALPRLYH</sequence>
<reference evidence="2" key="1">
    <citation type="submission" date="2005-09" db="EMBL/GenBank/DDBJ databases">
        <authorList>
            <person name="Mural R.J."/>
            <person name="Li P.W."/>
            <person name="Adams M.D."/>
            <person name="Amanatides P.G."/>
            <person name="Baden-Tillson H."/>
            <person name="Barnstead M."/>
            <person name="Chin S.H."/>
            <person name="Dew I."/>
            <person name="Evans C.A."/>
            <person name="Ferriera S."/>
            <person name="Flanigan M."/>
            <person name="Fosler C."/>
            <person name="Glodek A."/>
            <person name="Gu Z."/>
            <person name="Holt R.A."/>
            <person name="Jennings D."/>
            <person name="Kraft C.L."/>
            <person name="Lu F."/>
            <person name="Nguyen T."/>
            <person name="Nusskern D.R."/>
            <person name="Pfannkoch C.M."/>
            <person name="Sitter C."/>
            <person name="Sutton G.G."/>
            <person name="Venter J.C."/>
            <person name="Wang Z."/>
            <person name="Woodage T."/>
            <person name="Zheng X.H."/>
            <person name="Zhong F."/>
        </authorList>
    </citation>
    <scope>NUCLEOTIDE SEQUENCE [LARGE SCALE GENOMIC DNA]</scope>
    <source>
        <strain>BN</strain>
        <strain evidence="2">Sprague-Dawley</strain>
    </source>
</reference>
<dbReference type="EMBL" id="CH473961">
    <property type="protein sequence ID" value="EDM01349.1"/>
    <property type="molecule type" value="Genomic_DNA"/>
</dbReference>